<feature type="transmembrane region" description="Helical" evidence="1">
    <location>
        <begin position="66"/>
        <end position="86"/>
    </location>
</feature>
<gene>
    <name evidence="2" type="ORF">TNCT_91691</name>
</gene>
<organism evidence="2 3">
    <name type="scientific">Trichonephila clavata</name>
    <name type="common">Joro spider</name>
    <name type="synonym">Nephila clavata</name>
    <dbReference type="NCBI Taxonomy" id="2740835"/>
    <lineage>
        <taxon>Eukaryota</taxon>
        <taxon>Metazoa</taxon>
        <taxon>Ecdysozoa</taxon>
        <taxon>Arthropoda</taxon>
        <taxon>Chelicerata</taxon>
        <taxon>Arachnida</taxon>
        <taxon>Araneae</taxon>
        <taxon>Araneomorphae</taxon>
        <taxon>Entelegynae</taxon>
        <taxon>Araneoidea</taxon>
        <taxon>Nephilidae</taxon>
        <taxon>Trichonephila</taxon>
    </lineage>
</organism>
<evidence type="ECO:0000313" key="2">
    <source>
        <dbReference type="EMBL" id="GFQ68734.1"/>
    </source>
</evidence>
<reference evidence="2" key="1">
    <citation type="submission" date="2020-07" db="EMBL/GenBank/DDBJ databases">
        <title>Multicomponent nature underlies the extraordinary mechanical properties of spider dragline silk.</title>
        <authorList>
            <person name="Kono N."/>
            <person name="Nakamura H."/>
            <person name="Mori M."/>
            <person name="Yoshida Y."/>
            <person name="Ohtoshi R."/>
            <person name="Malay A.D."/>
            <person name="Moran D.A.P."/>
            <person name="Tomita M."/>
            <person name="Numata K."/>
            <person name="Arakawa K."/>
        </authorList>
    </citation>
    <scope>NUCLEOTIDE SEQUENCE</scope>
</reference>
<dbReference type="Proteomes" id="UP000887116">
    <property type="component" value="Unassembled WGS sequence"/>
</dbReference>
<accession>A0A8X6KBQ7</accession>
<dbReference type="AlphaFoldDB" id="A0A8X6KBQ7"/>
<proteinExistence type="predicted"/>
<keyword evidence="1" id="KW-1133">Transmembrane helix</keyword>
<keyword evidence="3" id="KW-1185">Reference proteome</keyword>
<comment type="caution">
    <text evidence="2">The sequence shown here is derived from an EMBL/GenBank/DDBJ whole genome shotgun (WGS) entry which is preliminary data.</text>
</comment>
<name>A0A8X6KBQ7_TRICU</name>
<sequence length="90" mass="10340">MISRWNFTLSNRATPLVILSPNQWNEDDTRAATPTFKQTQLLRHTYTLATPTQRVLSAIRIRTYDLIKAFMAIAALIIRLLSYSMLQSKA</sequence>
<keyword evidence="1" id="KW-0812">Transmembrane</keyword>
<dbReference type="EMBL" id="BMAO01020627">
    <property type="protein sequence ID" value="GFQ68734.1"/>
    <property type="molecule type" value="Genomic_DNA"/>
</dbReference>
<protein>
    <submittedName>
        <fullName evidence="2">Uncharacterized protein</fullName>
    </submittedName>
</protein>
<evidence type="ECO:0000256" key="1">
    <source>
        <dbReference type="SAM" id="Phobius"/>
    </source>
</evidence>
<keyword evidence="1" id="KW-0472">Membrane</keyword>
<evidence type="ECO:0000313" key="3">
    <source>
        <dbReference type="Proteomes" id="UP000887116"/>
    </source>
</evidence>